<comment type="caution">
    <text evidence="2">The sequence shown here is derived from an EMBL/GenBank/DDBJ whole genome shotgun (WGS) entry which is preliminary data.</text>
</comment>
<dbReference type="InterPro" id="IPR001810">
    <property type="entry name" value="F-box_dom"/>
</dbReference>
<dbReference type="AlphaFoldDB" id="A0AAV9U8G8"/>
<accession>A0AAV9U8G8</accession>
<dbReference type="SUPFAM" id="SSF81383">
    <property type="entry name" value="F-box domain"/>
    <property type="match status" value="1"/>
</dbReference>
<dbReference type="EMBL" id="JAVHNS010000013">
    <property type="protein sequence ID" value="KAK6337569.1"/>
    <property type="molecule type" value="Genomic_DNA"/>
</dbReference>
<dbReference type="InterPro" id="IPR036047">
    <property type="entry name" value="F-box-like_dom_sf"/>
</dbReference>
<reference evidence="2 3" key="1">
    <citation type="submission" date="2019-10" db="EMBL/GenBank/DDBJ databases">
        <authorList>
            <person name="Palmer J.M."/>
        </authorList>
    </citation>
    <scope>NUCLEOTIDE SEQUENCE [LARGE SCALE GENOMIC DNA]</scope>
    <source>
        <strain evidence="2 3">TWF730</strain>
    </source>
</reference>
<evidence type="ECO:0000313" key="2">
    <source>
        <dbReference type="EMBL" id="KAK6337569.1"/>
    </source>
</evidence>
<evidence type="ECO:0000313" key="3">
    <source>
        <dbReference type="Proteomes" id="UP001373714"/>
    </source>
</evidence>
<dbReference type="SMART" id="SM00256">
    <property type="entry name" value="FBOX"/>
    <property type="match status" value="1"/>
</dbReference>
<dbReference type="Gene3D" id="1.20.1280.50">
    <property type="match status" value="1"/>
</dbReference>
<feature type="domain" description="F-box" evidence="1">
    <location>
        <begin position="23"/>
        <end position="71"/>
    </location>
</feature>
<sequence length="279" mass="31424">MQRRQHKLIEDLPPWNGIRPQSCKTSLPLPTELQEHILRYLSLDARVVASCVCRKWADILAESPNSRKQRYTYTTPSTDSNVTVHRLVAASTGHMQCTLQDGKVTKYTFFCWRPDKAKPLRVDITHSPFLDDPVFLSPPIEEASGAVLLGELTFRIGGVICDPILRGFFWNGDDEASEGAFITVRQMTERIAKRLVLEIGSSRLLADRGLTSAGAKLKFRPTGRWTENAGHGMDAVRDNMSVVETSARFGEKSPYQGFVKQNPYQQNLKFAQNNGRWGK</sequence>
<name>A0AAV9U8G8_9PEZI</name>
<dbReference type="PROSITE" id="PS50181">
    <property type="entry name" value="FBOX"/>
    <property type="match status" value="1"/>
</dbReference>
<dbReference type="Pfam" id="PF00646">
    <property type="entry name" value="F-box"/>
    <property type="match status" value="1"/>
</dbReference>
<evidence type="ECO:0000259" key="1">
    <source>
        <dbReference type="PROSITE" id="PS50181"/>
    </source>
</evidence>
<proteinExistence type="predicted"/>
<keyword evidence="3" id="KW-1185">Reference proteome</keyword>
<gene>
    <name evidence="2" type="ORF">TWF730_002965</name>
</gene>
<dbReference type="Proteomes" id="UP001373714">
    <property type="component" value="Unassembled WGS sequence"/>
</dbReference>
<organism evidence="2 3">
    <name type="scientific">Orbilia blumenaviensis</name>
    <dbReference type="NCBI Taxonomy" id="1796055"/>
    <lineage>
        <taxon>Eukaryota</taxon>
        <taxon>Fungi</taxon>
        <taxon>Dikarya</taxon>
        <taxon>Ascomycota</taxon>
        <taxon>Pezizomycotina</taxon>
        <taxon>Orbiliomycetes</taxon>
        <taxon>Orbiliales</taxon>
        <taxon>Orbiliaceae</taxon>
        <taxon>Orbilia</taxon>
    </lineage>
</organism>
<protein>
    <recommendedName>
        <fullName evidence="1">F-box domain-containing protein</fullName>
    </recommendedName>
</protein>